<reference evidence="4 5" key="1">
    <citation type="submission" date="2019-03" db="EMBL/GenBank/DDBJ databases">
        <title>Complete Genome Sequence of Allofrancisella inopinata Strain SYSU YG23 Isolated from Water-Cooling Systems in China.</title>
        <authorList>
            <person name="Ohrman C."/>
            <person name="Uneklint I."/>
            <person name="Sjodin A."/>
        </authorList>
    </citation>
    <scope>NUCLEOTIDE SEQUENCE [LARGE SCALE GENOMIC DNA]</scope>
    <source>
        <strain evidence="4 5">SYSU YG23</strain>
    </source>
</reference>
<feature type="compositionally biased region" description="Polar residues" evidence="1">
    <location>
        <begin position="121"/>
        <end position="140"/>
    </location>
</feature>
<dbReference type="Gene3D" id="1.10.287.460">
    <property type="entry name" value="Peptidyl-prolyl cis-trans isomerase, FKBP-type, N-terminal domain"/>
    <property type="match status" value="1"/>
</dbReference>
<dbReference type="KEGG" id="aii:E4K63_03540"/>
<evidence type="ECO:0000256" key="1">
    <source>
        <dbReference type="SAM" id="MobiDB-lite"/>
    </source>
</evidence>
<proteinExistence type="predicted"/>
<organism evidence="4 5">
    <name type="scientific">Allofrancisella inopinata</name>
    <dbReference type="NCBI Taxonomy" id="1085647"/>
    <lineage>
        <taxon>Bacteria</taxon>
        <taxon>Pseudomonadati</taxon>
        <taxon>Pseudomonadota</taxon>
        <taxon>Gammaproteobacteria</taxon>
        <taxon>Thiotrichales</taxon>
        <taxon>Francisellaceae</taxon>
        <taxon>Allofrancisella</taxon>
    </lineage>
</organism>
<dbReference type="AlphaFoldDB" id="A0AAE6YHD1"/>
<dbReference type="RefSeq" id="WP_133940631.1">
    <property type="nucleotide sequence ID" value="NZ_CP038241.1"/>
</dbReference>
<dbReference type="InterPro" id="IPR036944">
    <property type="entry name" value="PPIase_FKBP_N_sf"/>
</dbReference>
<dbReference type="Proteomes" id="UP000502004">
    <property type="component" value="Chromosome"/>
</dbReference>
<dbReference type="GO" id="GO:0006457">
    <property type="term" value="P:protein folding"/>
    <property type="evidence" value="ECO:0007669"/>
    <property type="project" value="InterPro"/>
</dbReference>
<sequence length="140" mass="14883">MKLAKTLIIAPILAGALVGSSFAADNKDDISYSVGYSMGKTLQTQMAQSNISADNEQIVNGLKDGILGKDARLTPEQMQNAMVEFQKQAIAKQKAAVETQKQEVTNNKPTQASDDVVQAQPEKTQLAGTASAEQVASQTK</sequence>
<feature type="region of interest" description="Disordered" evidence="1">
    <location>
        <begin position="100"/>
        <end position="140"/>
    </location>
</feature>
<keyword evidence="2" id="KW-0732">Signal</keyword>
<protein>
    <recommendedName>
        <fullName evidence="3">Peptidyl-prolyl cis-trans isomerase FKBP-type N-terminal domain-containing protein</fullName>
    </recommendedName>
</protein>
<keyword evidence="5" id="KW-1185">Reference proteome</keyword>
<evidence type="ECO:0000313" key="4">
    <source>
        <dbReference type="EMBL" id="QIV95950.1"/>
    </source>
</evidence>
<name>A0AAE6YHD1_9GAMM</name>
<gene>
    <name evidence="4" type="ORF">E4K63_03540</name>
</gene>
<evidence type="ECO:0000259" key="3">
    <source>
        <dbReference type="Pfam" id="PF01346"/>
    </source>
</evidence>
<feature type="chain" id="PRO_5041991739" description="Peptidyl-prolyl cis-trans isomerase FKBP-type N-terminal domain-containing protein" evidence="2">
    <location>
        <begin position="24"/>
        <end position="140"/>
    </location>
</feature>
<accession>A0AAE6YHD1</accession>
<dbReference type="EMBL" id="CP038241">
    <property type="protein sequence ID" value="QIV95950.1"/>
    <property type="molecule type" value="Genomic_DNA"/>
</dbReference>
<dbReference type="Pfam" id="PF01346">
    <property type="entry name" value="FKBP_N"/>
    <property type="match status" value="1"/>
</dbReference>
<dbReference type="InterPro" id="IPR000774">
    <property type="entry name" value="PPIase_FKBP_N"/>
</dbReference>
<evidence type="ECO:0000256" key="2">
    <source>
        <dbReference type="SAM" id="SignalP"/>
    </source>
</evidence>
<feature type="compositionally biased region" description="Polar residues" evidence="1">
    <location>
        <begin position="102"/>
        <end position="113"/>
    </location>
</feature>
<feature type="signal peptide" evidence="2">
    <location>
        <begin position="1"/>
        <end position="23"/>
    </location>
</feature>
<dbReference type="SUPFAM" id="SSF54534">
    <property type="entry name" value="FKBP-like"/>
    <property type="match status" value="1"/>
</dbReference>
<feature type="domain" description="Peptidyl-prolyl cis-trans isomerase FKBP-type N-terminal" evidence="3">
    <location>
        <begin position="27"/>
        <end position="103"/>
    </location>
</feature>
<evidence type="ECO:0000313" key="5">
    <source>
        <dbReference type="Proteomes" id="UP000502004"/>
    </source>
</evidence>